<sequence length="410" mass="45484">MSEDTAQEFAVEFRKTSYNGYQSFSYLKPGQDYEEYKLAKDLGRVPLHDMGLDAEQDARTRRLIDENIIISLHDHPQIFPDDISEVRGYIRTGREHTSYLGLSKSGMTAVFDNMMDGTACVTSKFGWKWDDVIYDLGMRRADLAKQHYARIVYDVDDIRAAKDNGQVGIVLCLEAATPIENEVDRIDILYGMGIRQMGIAYSEANGLGSGLKESRDGGLTVFGRRAVERMNDIGMAIDVSHSGDQTCLDTFEQSTKPVLITHAGARAVWETPRMKPDSVLRACADGGGVIGIEAAPHTSLSHAHPQHSIESVMDHFTYCVELMGIEHVAFGPDTLYGDHVGLHKIFAQNLGVHVAHGGPEYTPVPYVSGLENPTENYYNIVGWLVKHGYSDEDIIAVTGGNILRVLQQIW</sequence>
<dbReference type="PROSITE" id="PS51365">
    <property type="entry name" value="RENAL_DIPEPTIDASE_2"/>
    <property type="match status" value="1"/>
</dbReference>
<dbReference type="Pfam" id="PF01244">
    <property type="entry name" value="Peptidase_M19"/>
    <property type="match status" value="1"/>
</dbReference>
<dbReference type="PANTHER" id="PTHR10443">
    <property type="entry name" value="MICROSOMAL DIPEPTIDASE"/>
    <property type="match status" value="1"/>
</dbReference>
<name>A0A8J3VVZ4_9ACTN</name>
<dbReference type="Proteomes" id="UP000642748">
    <property type="component" value="Unassembled WGS sequence"/>
</dbReference>
<dbReference type="GO" id="GO:0006508">
    <property type="term" value="P:proteolysis"/>
    <property type="evidence" value="ECO:0007669"/>
    <property type="project" value="InterPro"/>
</dbReference>
<dbReference type="GO" id="GO:0070573">
    <property type="term" value="F:metallodipeptidase activity"/>
    <property type="evidence" value="ECO:0007669"/>
    <property type="project" value="InterPro"/>
</dbReference>
<protein>
    <submittedName>
        <fullName evidence="1">Peptidase</fullName>
    </submittedName>
</protein>
<dbReference type="Gene3D" id="3.20.20.140">
    <property type="entry name" value="Metal-dependent hydrolases"/>
    <property type="match status" value="1"/>
</dbReference>
<organism evidence="1 2">
    <name type="scientific">Rugosimonospora africana</name>
    <dbReference type="NCBI Taxonomy" id="556532"/>
    <lineage>
        <taxon>Bacteria</taxon>
        <taxon>Bacillati</taxon>
        <taxon>Actinomycetota</taxon>
        <taxon>Actinomycetes</taxon>
        <taxon>Micromonosporales</taxon>
        <taxon>Micromonosporaceae</taxon>
        <taxon>Rugosimonospora</taxon>
    </lineage>
</organism>
<dbReference type="RefSeq" id="WP_203924601.1">
    <property type="nucleotide sequence ID" value="NZ_BONZ01000119.1"/>
</dbReference>
<evidence type="ECO:0000313" key="2">
    <source>
        <dbReference type="Proteomes" id="UP000642748"/>
    </source>
</evidence>
<dbReference type="PANTHER" id="PTHR10443:SF12">
    <property type="entry name" value="DIPEPTIDASE"/>
    <property type="match status" value="1"/>
</dbReference>
<evidence type="ECO:0000313" key="1">
    <source>
        <dbReference type="EMBL" id="GIH21207.1"/>
    </source>
</evidence>
<dbReference type="InterPro" id="IPR032466">
    <property type="entry name" value="Metal_Hydrolase"/>
</dbReference>
<accession>A0A8J3VVZ4</accession>
<proteinExistence type="predicted"/>
<dbReference type="AlphaFoldDB" id="A0A8J3VVZ4"/>
<dbReference type="SUPFAM" id="SSF51556">
    <property type="entry name" value="Metallo-dependent hydrolases"/>
    <property type="match status" value="1"/>
</dbReference>
<gene>
    <name evidence="1" type="ORF">Raf01_93790</name>
</gene>
<keyword evidence="2" id="KW-1185">Reference proteome</keyword>
<comment type="caution">
    <text evidence="1">The sequence shown here is derived from an EMBL/GenBank/DDBJ whole genome shotgun (WGS) entry which is preliminary data.</text>
</comment>
<dbReference type="InterPro" id="IPR008257">
    <property type="entry name" value="Pept_M19"/>
</dbReference>
<reference evidence="1" key="1">
    <citation type="submission" date="2021-01" db="EMBL/GenBank/DDBJ databases">
        <title>Whole genome shotgun sequence of Rugosimonospora africana NBRC 104875.</title>
        <authorList>
            <person name="Komaki H."/>
            <person name="Tamura T."/>
        </authorList>
    </citation>
    <scope>NUCLEOTIDE SEQUENCE</scope>
    <source>
        <strain evidence="1">NBRC 104875</strain>
    </source>
</reference>
<dbReference type="EMBL" id="BONZ01000119">
    <property type="protein sequence ID" value="GIH21207.1"/>
    <property type="molecule type" value="Genomic_DNA"/>
</dbReference>